<evidence type="ECO:0000313" key="3">
    <source>
        <dbReference type="Proteomes" id="UP000219522"/>
    </source>
</evidence>
<evidence type="ECO:0000313" key="2">
    <source>
        <dbReference type="EMBL" id="SOE66667.1"/>
    </source>
</evidence>
<comment type="caution">
    <text evidence="2">The sequence shown here is derived from an EMBL/GenBank/DDBJ whole genome shotgun (WGS) entry which is preliminary data.</text>
</comment>
<name>A0A7Z7I6C0_9BURK</name>
<dbReference type="EMBL" id="OCSU01000001">
    <property type="protein sequence ID" value="SOE66667.1"/>
    <property type="molecule type" value="Genomic_DNA"/>
</dbReference>
<keyword evidence="3" id="KW-1185">Reference proteome</keyword>
<accession>A0A7Z7I6C0</accession>
<dbReference type="EMBL" id="OCSU01000001">
    <property type="protein sequence ID" value="SOE45539.1"/>
    <property type="molecule type" value="Genomic_DNA"/>
</dbReference>
<dbReference type="Proteomes" id="UP000219522">
    <property type="component" value="Unassembled WGS sequence"/>
</dbReference>
<reference evidence="2 3" key="1">
    <citation type="submission" date="2017-09" db="EMBL/GenBank/DDBJ databases">
        <authorList>
            <person name="Varghese N."/>
            <person name="Submissions S."/>
        </authorList>
    </citation>
    <scope>NUCLEOTIDE SEQUENCE [LARGE SCALE GENOMIC DNA]</scope>
    <source>
        <strain evidence="2 3">OK806</strain>
    </source>
</reference>
<sequence>MTVVTIFELDGRGPNFLQVPEDATVNGLFLQRPVEALSDAIRLRFGDEGEARRDAPEPDLVEEVIGRVLRTVDALLNVKLVSHFRNSKWRASRGARGLPTAGPAPWS</sequence>
<evidence type="ECO:0000313" key="1">
    <source>
        <dbReference type="EMBL" id="SOE45539.1"/>
    </source>
</evidence>
<organism evidence="2 3">
    <name type="scientific">Caballeronia arationis</name>
    <dbReference type="NCBI Taxonomy" id="1777142"/>
    <lineage>
        <taxon>Bacteria</taxon>
        <taxon>Pseudomonadati</taxon>
        <taxon>Pseudomonadota</taxon>
        <taxon>Betaproteobacteria</taxon>
        <taxon>Burkholderiales</taxon>
        <taxon>Burkholderiaceae</taxon>
        <taxon>Caballeronia</taxon>
    </lineage>
</organism>
<gene>
    <name evidence="1" type="ORF">SAMN05446927_0006</name>
    <name evidence="2" type="ORF">SAMN05446927_3113</name>
</gene>
<proteinExistence type="predicted"/>
<protein>
    <submittedName>
        <fullName evidence="2">Uncharacterized protein</fullName>
    </submittedName>
</protein>
<dbReference type="AlphaFoldDB" id="A0A7Z7I6C0"/>